<reference evidence="1" key="1">
    <citation type="submission" date="2024-05" db="EMBL/GenBank/DDBJ databases">
        <title>Planctomycetes of the genus Singulisphaera possess chitinolytic capabilities.</title>
        <authorList>
            <person name="Ivanova A."/>
        </authorList>
    </citation>
    <scope>NUCLEOTIDE SEQUENCE</scope>
    <source>
        <strain evidence="1">Ch08T</strain>
    </source>
</reference>
<dbReference type="EMBL" id="CP155447">
    <property type="protein sequence ID" value="XBH03277.1"/>
    <property type="molecule type" value="Genomic_DNA"/>
</dbReference>
<protein>
    <recommendedName>
        <fullName evidence="2">KOW domain-containing protein</fullName>
    </recommendedName>
</protein>
<dbReference type="RefSeq" id="WP_406696014.1">
    <property type="nucleotide sequence ID" value="NZ_CP155447.1"/>
</dbReference>
<sequence length="76" mass="8655">MTPQERAAAVYQVRVGDRVSFEHEGLRHVGVINRITKRATVLVEDPKGRPYTNGRRYSTFYVPVPSLSKEIIPDKT</sequence>
<name>A0AAU7CCS6_9BACT</name>
<accession>A0AAU7CCS6</accession>
<evidence type="ECO:0008006" key="2">
    <source>
        <dbReference type="Google" id="ProtNLM"/>
    </source>
</evidence>
<gene>
    <name evidence="1" type="ORF">V5E97_33960</name>
</gene>
<dbReference type="AlphaFoldDB" id="A0AAU7CCS6"/>
<proteinExistence type="predicted"/>
<organism evidence="1">
    <name type="scientific">Singulisphaera sp. Ch08</name>
    <dbReference type="NCBI Taxonomy" id="3120278"/>
    <lineage>
        <taxon>Bacteria</taxon>
        <taxon>Pseudomonadati</taxon>
        <taxon>Planctomycetota</taxon>
        <taxon>Planctomycetia</taxon>
        <taxon>Isosphaerales</taxon>
        <taxon>Isosphaeraceae</taxon>
        <taxon>Singulisphaera</taxon>
    </lineage>
</organism>
<evidence type="ECO:0000313" key="1">
    <source>
        <dbReference type="EMBL" id="XBH03277.1"/>
    </source>
</evidence>